<comment type="caution">
    <text evidence="2">The sequence shown here is derived from an EMBL/GenBank/DDBJ whole genome shotgun (WGS) entry which is preliminary data.</text>
</comment>
<accession>A0A5B0QQ87</accession>
<sequence length="101" mass="12034">MMLSERSTDELEPPLFPCRQTHDRNSRFQQQAAGERKNIESGRRNFLEKCKSLNDQSANRTTAVQSSFLFLFFTRYVHITFFFFNRSDYYNVLTPGTQFFQ</sequence>
<dbReference type="Proteomes" id="UP000324748">
    <property type="component" value="Unassembled WGS sequence"/>
</dbReference>
<evidence type="ECO:0000256" key="1">
    <source>
        <dbReference type="SAM" id="MobiDB-lite"/>
    </source>
</evidence>
<protein>
    <submittedName>
        <fullName evidence="2">Uncharacterized protein</fullName>
    </submittedName>
</protein>
<reference evidence="2 3" key="1">
    <citation type="submission" date="2019-05" db="EMBL/GenBank/DDBJ databases">
        <title>Emergence of the Ug99 lineage of the wheat stem rust pathogen through somatic hybridization.</title>
        <authorList>
            <person name="Li F."/>
            <person name="Upadhyaya N.M."/>
            <person name="Sperschneider J."/>
            <person name="Matny O."/>
            <person name="Nguyen-Phuc H."/>
            <person name="Mago R."/>
            <person name="Raley C."/>
            <person name="Miller M.E."/>
            <person name="Silverstein K.A.T."/>
            <person name="Henningsen E."/>
            <person name="Hirsch C.D."/>
            <person name="Visser B."/>
            <person name="Pretorius Z.A."/>
            <person name="Steffenson B.J."/>
            <person name="Schwessinger B."/>
            <person name="Dodds P.N."/>
            <person name="Figueroa M."/>
        </authorList>
    </citation>
    <scope>NUCLEOTIDE SEQUENCE [LARGE SCALE GENOMIC DNA]</scope>
    <source>
        <strain evidence="2">21-0</strain>
    </source>
</reference>
<gene>
    <name evidence="2" type="ORF">PGT21_030146</name>
</gene>
<proteinExistence type="predicted"/>
<dbReference type="EMBL" id="VSWC01000014">
    <property type="protein sequence ID" value="KAA1115044.1"/>
    <property type="molecule type" value="Genomic_DNA"/>
</dbReference>
<keyword evidence="3" id="KW-1185">Reference proteome</keyword>
<organism evidence="2 3">
    <name type="scientific">Puccinia graminis f. sp. tritici</name>
    <dbReference type="NCBI Taxonomy" id="56615"/>
    <lineage>
        <taxon>Eukaryota</taxon>
        <taxon>Fungi</taxon>
        <taxon>Dikarya</taxon>
        <taxon>Basidiomycota</taxon>
        <taxon>Pucciniomycotina</taxon>
        <taxon>Pucciniomycetes</taxon>
        <taxon>Pucciniales</taxon>
        <taxon>Pucciniaceae</taxon>
        <taxon>Puccinia</taxon>
    </lineage>
</organism>
<evidence type="ECO:0000313" key="2">
    <source>
        <dbReference type="EMBL" id="KAA1115044.1"/>
    </source>
</evidence>
<feature type="region of interest" description="Disordered" evidence="1">
    <location>
        <begin position="1"/>
        <end position="37"/>
    </location>
</feature>
<evidence type="ECO:0000313" key="3">
    <source>
        <dbReference type="Proteomes" id="UP000324748"/>
    </source>
</evidence>
<dbReference type="AlphaFoldDB" id="A0A5B0QQ87"/>
<name>A0A5B0QQ87_PUCGR</name>